<protein>
    <recommendedName>
        <fullName evidence="3">DUF4283 domain-containing protein</fullName>
    </recommendedName>
</protein>
<accession>A0A822ZNK0</accession>
<evidence type="ECO:0000313" key="2">
    <source>
        <dbReference type="Proteomes" id="UP000607653"/>
    </source>
</evidence>
<dbReference type="EMBL" id="DUZY01000008">
    <property type="protein sequence ID" value="DAD47574.1"/>
    <property type="molecule type" value="Genomic_DNA"/>
</dbReference>
<gene>
    <name evidence="1" type="ORF">HUJ06_017511</name>
</gene>
<evidence type="ECO:0000313" key="1">
    <source>
        <dbReference type="EMBL" id="DAD47574.1"/>
    </source>
</evidence>
<organism evidence="1 2">
    <name type="scientific">Nelumbo nucifera</name>
    <name type="common">Sacred lotus</name>
    <dbReference type="NCBI Taxonomy" id="4432"/>
    <lineage>
        <taxon>Eukaryota</taxon>
        <taxon>Viridiplantae</taxon>
        <taxon>Streptophyta</taxon>
        <taxon>Embryophyta</taxon>
        <taxon>Tracheophyta</taxon>
        <taxon>Spermatophyta</taxon>
        <taxon>Magnoliopsida</taxon>
        <taxon>Proteales</taxon>
        <taxon>Nelumbonaceae</taxon>
        <taxon>Nelumbo</taxon>
    </lineage>
</organism>
<keyword evidence="2" id="KW-1185">Reference proteome</keyword>
<sequence>MVAVSTAEPKFRLNREEREWGQRLVVTAKNKVLDWTRILEDVTEKLGVKSTTALIPFNERKAILDAGKRAVGCEIIETQDRTMTIEKWLPSCNSLEISDGCFHLNLVGLPFNLWTRSIIEQIAMAMGGALCREH</sequence>
<reference evidence="1 2" key="1">
    <citation type="journal article" date="2020" name="Mol. Biol. Evol.">
        <title>Distinct Expression and Methylation Patterns for Genes with Different Fates following a Single Whole-Genome Duplication in Flowering Plants.</title>
        <authorList>
            <person name="Shi T."/>
            <person name="Rahmani R.S."/>
            <person name="Gugger P.F."/>
            <person name="Wang M."/>
            <person name="Li H."/>
            <person name="Zhang Y."/>
            <person name="Li Z."/>
            <person name="Wang Q."/>
            <person name="Van de Peer Y."/>
            <person name="Marchal K."/>
            <person name="Chen J."/>
        </authorList>
    </citation>
    <scope>NUCLEOTIDE SEQUENCE [LARGE SCALE GENOMIC DNA]</scope>
    <source>
        <tissue evidence="1">Leaf</tissue>
    </source>
</reference>
<evidence type="ECO:0008006" key="3">
    <source>
        <dbReference type="Google" id="ProtNLM"/>
    </source>
</evidence>
<comment type="caution">
    <text evidence="1">The sequence shown here is derived from an EMBL/GenBank/DDBJ whole genome shotgun (WGS) entry which is preliminary data.</text>
</comment>
<dbReference type="Proteomes" id="UP000607653">
    <property type="component" value="Unassembled WGS sequence"/>
</dbReference>
<name>A0A822ZNK0_NELNU</name>
<dbReference type="AlphaFoldDB" id="A0A822ZNK0"/>
<proteinExistence type="predicted"/>